<name>A0A099D1B8_9GAMM</name>
<dbReference type="Proteomes" id="UP000029708">
    <property type="component" value="Unassembled WGS sequence"/>
</dbReference>
<organism evidence="1 2">
    <name type="scientific">Oleiagrimonas soli</name>
    <dbReference type="NCBI Taxonomy" id="1543381"/>
    <lineage>
        <taxon>Bacteria</taxon>
        <taxon>Pseudomonadati</taxon>
        <taxon>Pseudomonadota</taxon>
        <taxon>Gammaproteobacteria</taxon>
        <taxon>Lysobacterales</taxon>
        <taxon>Rhodanobacteraceae</taxon>
        <taxon>Oleiagrimonas</taxon>
    </lineage>
</organism>
<accession>A0A099D1B8</accession>
<comment type="caution">
    <text evidence="1">The sequence shown here is derived from an EMBL/GenBank/DDBJ whole genome shotgun (WGS) entry which is preliminary data.</text>
</comment>
<gene>
    <name evidence="1" type="ORF">LF63_0100865</name>
</gene>
<proteinExistence type="predicted"/>
<dbReference type="EMBL" id="JROI01000003">
    <property type="protein sequence ID" value="KGI79075.1"/>
    <property type="molecule type" value="Genomic_DNA"/>
</dbReference>
<dbReference type="RefSeq" id="WP_043099006.1">
    <property type="nucleotide sequence ID" value="NZ_KN196470.1"/>
</dbReference>
<keyword evidence="2" id="KW-1185">Reference proteome</keyword>
<dbReference type="HOGENOM" id="CLU_2343951_0_0_6"/>
<evidence type="ECO:0000313" key="2">
    <source>
        <dbReference type="Proteomes" id="UP000029708"/>
    </source>
</evidence>
<sequence>MFDFATNHESYETTATIASAKSLAHAFIERLGRDDAFRAFTVADPVAATAQYGFTIDPSKLPAQGITLPSKDVLNARLDEVAQQFAAAASVVVVFTI</sequence>
<dbReference type="OrthoDB" id="6025660at2"/>
<reference evidence="1 2" key="1">
    <citation type="submission" date="2014-09" db="EMBL/GenBank/DDBJ databases">
        <title>Xanthomonadaceae 3.5X direct submission.</title>
        <authorList>
            <person name="Fang T."/>
            <person name="Wang H."/>
        </authorList>
    </citation>
    <scope>NUCLEOTIDE SEQUENCE [LARGE SCALE GENOMIC DNA]</scope>
    <source>
        <strain evidence="1 2">3.5X</strain>
    </source>
</reference>
<evidence type="ECO:0000313" key="1">
    <source>
        <dbReference type="EMBL" id="KGI79075.1"/>
    </source>
</evidence>
<dbReference type="NCBIfam" id="TIGR04509">
    <property type="entry name" value="mod_pep_NH_fam"/>
    <property type="match status" value="1"/>
</dbReference>
<protein>
    <submittedName>
        <fullName evidence="1">Uncharacterized protein</fullName>
    </submittedName>
</protein>
<dbReference type="AlphaFoldDB" id="A0A099D1B8"/>
<dbReference type="InterPro" id="IPR030976">
    <property type="entry name" value="Mod_pep_NH_fam"/>
</dbReference>